<comment type="similarity">
    <text evidence="1">Belongs to the isochorismatase family.</text>
</comment>
<evidence type="ECO:0000313" key="4">
    <source>
        <dbReference type="Proteomes" id="UP000578531"/>
    </source>
</evidence>
<keyword evidence="4" id="KW-1185">Reference proteome</keyword>
<comment type="caution">
    <text evidence="3">The sequence shown here is derived from an EMBL/GenBank/DDBJ whole genome shotgun (WGS) entry which is preliminary data.</text>
</comment>
<gene>
    <name evidence="3" type="ORF">HO173_012619</name>
</gene>
<accession>A0A8H6CM12</accession>
<dbReference type="Pfam" id="PF00857">
    <property type="entry name" value="Isochorismatase"/>
    <property type="match status" value="1"/>
</dbReference>
<name>A0A8H6CM12_9LECA</name>
<feature type="domain" description="Isochorismatase-like" evidence="2">
    <location>
        <begin position="37"/>
        <end position="184"/>
    </location>
</feature>
<dbReference type="PANTHER" id="PTHR43559:SF3">
    <property type="entry name" value="HYDROLASE YCAC-RELATED"/>
    <property type="match status" value="1"/>
</dbReference>
<dbReference type="InterPro" id="IPR036380">
    <property type="entry name" value="Isochorismatase-like_sf"/>
</dbReference>
<evidence type="ECO:0000313" key="3">
    <source>
        <dbReference type="EMBL" id="KAF6225989.1"/>
    </source>
</evidence>
<dbReference type="RefSeq" id="XP_037158656.1">
    <property type="nucleotide sequence ID" value="XM_037314454.1"/>
</dbReference>
<dbReference type="Proteomes" id="UP000578531">
    <property type="component" value="Unassembled WGS sequence"/>
</dbReference>
<dbReference type="InterPro" id="IPR053152">
    <property type="entry name" value="Hydrolase_YcaC-like"/>
</dbReference>
<dbReference type="EMBL" id="JACCJC010000096">
    <property type="protein sequence ID" value="KAF6225989.1"/>
    <property type="molecule type" value="Genomic_DNA"/>
</dbReference>
<protein>
    <recommendedName>
        <fullName evidence="2">Isochorismatase-like domain-containing protein</fullName>
    </recommendedName>
</protein>
<dbReference type="Gene3D" id="3.40.50.850">
    <property type="entry name" value="Isochorismatase-like"/>
    <property type="match status" value="1"/>
</dbReference>
<sequence length="242" mass="26422">MKFSQNLMWAAVTADPIVQAALVPGPPFLRLDKYDSMVIVADLQEGLYNTVRDYDPTVFRNNIIAHASIAKLFSIPIVLTTSAQTGPNGPLPKEITTMFPNAPLIKRNGEVDAWDNSDFRAAVVAQNKSQIILAGITTDVCTEFLALSLRAEGYTVFANTEASGTFSQRLADDANRRMESSGVILQGLFAIVMDLMRDWRNTPGSLQLLPFLDQYLPVYGYVARAHEAAVLNGTLSPGELGL</sequence>
<dbReference type="OrthoDB" id="167809at2759"/>
<evidence type="ECO:0000256" key="1">
    <source>
        <dbReference type="ARBA" id="ARBA00006336"/>
    </source>
</evidence>
<dbReference type="SUPFAM" id="SSF52499">
    <property type="entry name" value="Isochorismatase-like hydrolases"/>
    <property type="match status" value="1"/>
</dbReference>
<reference evidence="3 4" key="1">
    <citation type="journal article" date="2020" name="Genomics">
        <title>Complete, high-quality genomes from long-read metagenomic sequencing of two wolf lichen thalli reveals enigmatic genome architecture.</title>
        <authorList>
            <person name="McKenzie S.K."/>
            <person name="Walston R.F."/>
            <person name="Allen J.L."/>
        </authorList>
    </citation>
    <scope>NUCLEOTIDE SEQUENCE [LARGE SCALE GENOMIC DNA]</scope>
    <source>
        <strain evidence="3">WasteWater2</strain>
    </source>
</reference>
<dbReference type="InterPro" id="IPR000868">
    <property type="entry name" value="Isochorismatase-like_dom"/>
</dbReference>
<proteinExistence type="inferred from homology"/>
<evidence type="ECO:0000259" key="2">
    <source>
        <dbReference type="Pfam" id="PF00857"/>
    </source>
</evidence>
<dbReference type="AlphaFoldDB" id="A0A8H6CM12"/>
<dbReference type="GeneID" id="59294253"/>
<dbReference type="PANTHER" id="PTHR43559">
    <property type="entry name" value="HYDROLASE YCAC-RELATED"/>
    <property type="match status" value="1"/>
</dbReference>
<organism evidence="3 4">
    <name type="scientific">Letharia columbiana</name>
    <dbReference type="NCBI Taxonomy" id="112416"/>
    <lineage>
        <taxon>Eukaryota</taxon>
        <taxon>Fungi</taxon>
        <taxon>Dikarya</taxon>
        <taxon>Ascomycota</taxon>
        <taxon>Pezizomycotina</taxon>
        <taxon>Lecanoromycetes</taxon>
        <taxon>OSLEUM clade</taxon>
        <taxon>Lecanoromycetidae</taxon>
        <taxon>Lecanorales</taxon>
        <taxon>Lecanorineae</taxon>
        <taxon>Parmeliaceae</taxon>
        <taxon>Letharia</taxon>
    </lineage>
</organism>